<comment type="caution">
    <text evidence="1">The sequence shown here is derived from an EMBL/GenBank/DDBJ whole genome shotgun (WGS) entry which is preliminary data.</text>
</comment>
<dbReference type="STRING" id="997353.HMPREF9144_2086"/>
<sequence length="43" mass="4922">MWSFNGDSVDCWQLTDSLLAGVGDDLLCLNMENIQRRWQLCCA</sequence>
<evidence type="ECO:0000313" key="1">
    <source>
        <dbReference type="EMBL" id="EGQ14842.1"/>
    </source>
</evidence>
<proteinExistence type="predicted"/>
<dbReference type="HOGENOM" id="CLU_3237798_0_0_10"/>
<dbReference type="EMBL" id="AFPY01000104">
    <property type="protein sequence ID" value="EGQ14842.1"/>
    <property type="molecule type" value="Genomic_DNA"/>
</dbReference>
<organism evidence="1 2">
    <name type="scientific">Prevotella pallens ATCC 700821</name>
    <dbReference type="NCBI Taxonomy" id="997353"/>
    <lineage>
        <taxon>Bacteria</taxon>
        <taxon>Pseudomonadati</taxon>
        <taxon>Bacteroidota</taxon>
        <taxon>Bacteroidia</taxon>
        <taxon>Bacteroidales</taxon>
        <taxon>Prevotellaceae</taxon>
        <taxon>Prevotella</taxon>
    </lineage>
</organism>
<protein>
    <submittedName>
        <fullName evidence="1">Uncharacterized protein</fullName>
    </submittedName>
</protein>
<dbReference type="AlphaFoldDB" id="F9DK94"/>
<accession>F9DK94</accession>
<gene>
    <name evidence="1" type="ORF">HMPREF9144_2086</name>
</gene>
<evidence type="ECO:0000313" key="2">
    <source>
        <dbReference type="Proteomes" id="UP000004123"/>
    </source>
</evidence>
<reference evidence="1 2" key="1">
    <citation type="submission" date="2011-04" db="EMBL/GenBank/DDBJ databases">
        <authorList>
            <person name="Muzny D."/>
            <person name="Qin X."/>
            <person name="Deng J."/>
            <person name="Jiang H."/>
            <person name="Liu Y."/>
            <person name="Qu J."/>
            <person name="Song X.-Z."/>
            <person name="Zhang L."/>
            <person name="Thornton R."/>
            <person name="Coyle M."/>
            <person name="Francisco L."/>
            <person name="Jackson L."/>
            <person name="Javaid M."/>
            <person name="Korchina V."/>
            <person name="Kovar C."/>
            <person name="Mata R."/>
            <person name="Mathew T."/>
            <person name="Ngo R."/>
            <person name="Nguyen L."/>
            <person name="Nguyen N."/>
            <person name="Okwuonu G."/>
            <person name="Ongeri F."/>
            <person name="Pham C."/>
            <person name="Simmons D."/>
            <person name="Wilczek-Boney K."/>
            <person name="Hale W."/>
            <person name="Jakkamsetti A."/>
            <person name="Pham P."/>
            <person name="Ruth R."/>
            <person name="San Lucas F."/>
            <person name="Warren J."/>
            <person name="Zhang J."/>
            <person name="Zhao Z."/>
            <person name="Zhou C."/>
            <person name="Zhu D."/>
            <person name="Lee S."/>
            <person name="Bess C."/>
            <person name="Blankenburg K."/>
            <person name="Forbes L."/>
            <person name="Fu Q."/>
            <person name="Gubbala S."/>
            <person name="Hirani K."/>
            <person name="Jayaseelan J.C."/>
            <person name="Lara F."/>
            <person name="Munidasa M."/>
            <person name="Palculict T."/>
            <person name="Patil S."/>
            <person name="Pu L.-L."/>
            <person name="Saada N."/>
            <person name="Tang L."/>
            <person name="Weissenberger G."/>
            <person name="Zhu Y."/>
            <person name="Hemphill L."/>
            <person name="Shang Y."/>
            <person name="Youmans B."/>
            <person name="Ayvaz T."/>
            <person name="Ross M."/>
            <person name="Santibanez J."/>
            <person name="Aqrawi P."/>
            <person name="Gross S."/>
            <person name="Joshi V."/>
            <person name="Fowler G."/>
            <person name="Nazareth L."/>
            <person name="Reid J."/>
            <person name="Worley K."/>
            <person name="Petrosino J."/>
            <person name="Highlander S."/>
            <person name="Gibbs R."/>
        </authorList>
    </citation>
    <scope>NUCLEOTIDE SEQUENCE [LARGE SCALE GENOMIC DNA]</scope>
    <source>
        <strain evidence="1 2">ATCC 700821</strain>
    </source>
</reference>
<dbReference type="Proteomes" id="UP000004123">
    <property type="component" value="Unassembled WGS sequence"/>
</dbReference>
<name>F9DK94_9BACT</name>